<dbReference type="Pfam" id="PF12277">
    <property type="entry name" value="DUF3618"/>
    <property type="match status" value="1"/>
</dbReference>
<organism evidence="2 3">
    <name type="scientific">Actinomadura viridis</name>
    <dbReference type="NCBI Taxonomy" id="58110"/>
    <lineage>
        <taxon>Bacteria</taxon>
        <taxon>Bacillati</taxon>
        <taxon>Actinomycetota</taxon>
        <taxon>Actinomycetes</taxon>
        <taxon>Streptosporangiales</taxon>
        <taxon>Thermomonosporaceae</taxon>
        <taxon>Actinomadura</taxon>
    </lineage>
</organism>
<reference evidence="2" key="1">
    <citation type="submission" date="2020-11" db="EMBL/GenBank/DDBJ databases">
        <title>Sequencing the genomes of 1000 actinobacteria strains.</title>
        <authorList>
            <person name="Klenk H.-P."/>
        </authorList>
    </citation>
    <scope>NUCLEOTIDE SEQUENCE</scope>
    <source>
        <strain evidence="2">DSM 43175</strain>
    </source>
</reference>
<dbReference type="AlphaFoldDB" id="A0A931GS87"/>
<evidence type="ECO:0008006" key="4">
    <source>
        <dbReference type="Google" id="ProtNLM"/>
    </source>
</evidence>
<feature type="transmembrane region" description="Helical" evidence="1">
    <location>
        <begin position="81"/>
        <end position="98"/>
    </location>
</feature>
<keyword evidence="1" id="KW-1133">Transmembrane helix</keyword>
<sequence length="105" mass="11774">MADRSRDPEALERQIERTRRELAQTIDELADRVNPRNAAHRGAERLKDEAGQVVKAVNAMFTPPEREPGEDGEPSGVDPRLVLAGVGAAVAVTALVIWRRRRRRR</sequence>
<dbReference type="Proteomes" id="UP000614047">
    <property type="component" value="Unassembled WGS sequence"/>
</dbReference>
<evidence type="ECO:0000313" key="2">
    <source>
        <dbReference type="EMBL" id="MBG6093681.1"/>
    </source>
</evidence>
<keyword evidence="1" id="KW-0812">Transmembrane</keyword>
<dbReference type="EMBL" id="JADOUA010000001">
    <property type="protein sequence ID" value="MBG6093681.1"/>
    <property type="molecule type" value="Genomic_DNA"/>
</dbReference>
<dbReference type="InterPro" id="IPR022062">
    <property type="entry name" value="DUF3618"/>
</dbReference>
<proteinExistence type="predicted"/>
<name>A0A931GS87_9ACTN</name>
<protein>
    <recommendedName>
        <fullName evidence="4">DUF3618 domain-containing protein</fullName>
    </recommendedName>
</protein>
<gene>
    <name evidence="2" type="ORF">IW256_007794</name>
</gene>
<evidence type="ECO:0000256" key="1">
    <source>
        <dbReference type="SAM" id="Phobius"/>
    </source>
</evidence>
<keyword evidence="1" id="KW-0472">Membrane</keyword>
<accession>A0A931GS87</accession>
<dbReference type="RefSeq" id="WP_197015711.1">
    <property type="nucleotide sequence ID" value="NZ_BAABES010000003.1"/>
</dbReference>
<keyword evidence="3" id="KW-1185">Reference proteome</keyword>
<evidence type="ECO:0000313" key="3">
    <source>
        <dbReference type="Proteomes" id="UP000614047"/>
    </source>
</evidence>
<comment type="caution">
    <text evidence="2">The sequence shown here is derived from an EMBL/GenBank/DDBJ whole genome shotgun (WGS) entry which is preliminary data.</text>
</comment>